<dbReference type="AlphaFoldDB" id="A0A433Q2L2"/>
<evidence type="ECO:0000313" key="3">
    <source>
        <dbReference type="Proteomes" id="UP000274822"/>
    </source>
</evidence>
<keyword evidence="3" id="KW-1185">Reference proteome</keyword>
<dbReference type="InterPro" id="IPR001810">
    <property type="entry name" value="F-box_dom"/>
</dbReference>
<dbReference type="EMBL" id="RBNJ01017533">
    <property type="protein sequence ID" value="RUS24051.1"/>
    <property type="molecule type" value="Genomic_DNA"/>
</dbReference>
<dbReference type="CDD" id="cd22150">
    <property type="entry name" value="F-box_CeFBXA-like"/>
    <property type="match status" value="1"/>
</dbReference>
<name>A0A433Q2L2_9FUNG</name>
<comment type="caution">
    <text evidence="2">The sequence shown here is derived from an EMBL/GenBank/DDBJ whole genome shotgun (WGS) entry which is preliminary data.</text>
</comment>
<dbReference type="InterPro" id="IPR036770">
    <property type="entry name" value="Ankyrin_rpt-contain_sf"/>
</dbReference>
<dbReference type="PROSITE" id="PS50181">
    <property type="entry name" value="FBOX"/>
    <property type="match status" value="1"/>
</dbReference>
<dbReference type="Gene3D" id="1.25.40.20">
    <property type="entry name" value="Ankyrin repeat-containing domain"/>
    <property type="match status" value="1"/>
</dbReference>
<proteinExistence type="predicted"/>
<evidence type="ECO:0000259" key="1">
    <source>
        <dbReference type="PROSITE" id="PS50181"/>
    </source>
</evidence>
<dbReference type="SMART" id="SM00256">
    <property type="entry name" value="FBOX"/>
    <property type="match status" value="1"/>
</dbReference>
<dbReference type="Proteomes" id="UP000274822">
    <property type="component" value="Unassembled WGS sequence"/>
</dbReference>
<dbReference type="InterPro" id="IPR036047">
    <property type="entry name" value="F-box-like_dom_sf"/>
</dbReference>
<organism evidence="2 3">
    <name type="scientific">Jimgerdemannia flammicorona</name>
    <dbReference type="NCBI Taxonomy" id="994334"/>
    <lineage>
        <taxon>Eukaryota</taxon>
        <taxon>Fungi</taxon>
        <taxon>Fungi incertae sedis</taxon>
        <taxon>Mucoromycota</taxon>
        <taxon>Mucoromycotina</taxon>
        <taxon>Endogonomycetes</taxon>
        <taxon>Endogonales</taxon>
        <taxon>Endogonaceae</taxon>
        <taxon>Jimgerdemannia</taxon>
    </lineage>
</organism>
<dbReference type="SUPFAM" id="SSF81383">
    <property type="entry name" value="F-box domain"/>
    <property type="match status" value="1"/>
</dbReference>
<gene>
    <name evidence="2" type="ORF">BC938DRAFT_474206</name>
</gene>
<reference evidence="2 3" key="1">
    <citation type="journal article" date="2018" name="New Phytol.">
        <title>Phylogenomics of Endogonaceae and evolution of mycorrhizas within Mucoromycota.</title>
        <authorList>
            <person name="Chang Y."/>
            <person name="Desiro A."/>
            <person name="Na H."/>
            <person name="Sandor L."/>
            <person name="Lipzen A."/>
            <person name="Clum A."/>
            <person name="Barry K."/>
            <person name="Grigoriev I.V."/>
            <person name="Martin F.M."/>
            <person name="Stajich J.E."/>
            <person name="Smith M.E."/>
            <person name="Bonito G."/>
            <person name="Spatafora J.W."/>
        </authorList>
    </citation>
    <scope>NUCLEOTIDE SEQUENCE [LARGE SCALE GENOMIC DNA]</scope>
    <source>
        <strain evidence="2 3">AD002</strain>
    </source>
</reference>
<feature type="domain" description="F-box" evidence="1">
    <location>
        <begin position="1"/>
        <end position="52"/>
    </location>
</feature>
<dbReference type="SUPFAM" id="SSF48403">
    <property type="entry name" value="Ankyrin repeat"/>
    <property type="match status" value="1"/>
</dbReference>
<accession>A0A433Q2L2</accession>
<dbReference type="Pfam" id="PF00646">
    <property type="entry name" value="F-box"/>
    <property type="match status" value="1"/>
</dbReference>
<sequence length="417" mass="45773">MLLLHLPIEVIRQILLDLDSLSSMARTTRVCRRFRDIIDNPHFKASHLHSRYGRKSLLGGIVKALTSRPRAGSEWMLDEQVVLALISRGADTGVQNDLPLVWAASRGFEAAFECMLKGLVVKPCPDRMQYGWVLIEAQCNRLAMPKYPREMVPADDAAPSGEARSLDRALHAACAGGHVNLVRAILGRGDVRVDSCAGFAIRAGVAGGHVEIVRMLLEAGARLHPDLLPTCLGLVYDEAGLVRDRREKVSESPELQKNHHELFGALLALGAPLLRTGAMLAVMGRRDDVATWKSIELLIGGGHCDVLDVMNMAIMLLVEGRFEPARMMLGWLPRPVPASVEVVAGVVEWAAEPAGTVELNYEVAFAIVSWMLQPQQHAKLMPFLMARDGEGRFRELQAAHPDKEDAWFMTVLEGAGI</sequence>
<protein>
    <recommendedName>
        <fullName evidence="1">F-box domain-containing protein</fullName>
    </recommendedName>
</protein>
<evidence type="ECO:0000313" key="2">
    <source>
        <dbReference type="EMBL" id="RUS24051.1"/>
    </source>
</evidence>